<dbReference type="KEGG" id="rlg:Rleg_4807"/>
<evidence type="ECO:0000256" key="1">
    <source>
        <dbReference type="SAM" id="MobiDB-lite"/>
    </source>
</evidence>
<feature type="signal peptide" evidence="2">
    <location>
        <begin position="1"/>
        <end position="26"/>
    </location>
</feature>
<organism evidence="3 4">
    <name type="scientific">Rhizobium leguminosarum bv. trifolii (strain WSM1325)</name>
    <dbReference type="NCBI Taxonomy" id="395491"/>
    <lineage>
        <taxon>Bacteria</taxon>
        <taxon>Pseudomonadati</taxon>
        <taxon>Pseudomonadota</taxon>
        <taxon>Alphaproteobacteria</taxon>
        <taxon>Hyphomicrobiales</taxon>
        <taxon>Rhizobiaceae</taxon>
        <taxon>Rhizobium/Agrobacterium group</taxon>
        <taxon>Rhizobium</taxon>
    </lineage>
</organism>
<evidence type="ECO:0000313" key="3">
    <source>
        <dbReference type="EMBL" id="ACS59036.1"/>
    </source>
</evidence>
<keyword evidence="2" id="KW-0732">Signal</keyword>
<evidence type="ECO:0000256" key="2">
    <source>
        <dbReference type="SAM" id="SignalP"/>
    </source>
</evidence>
<proteinExistence type="predicted"/>
<sequence length="191" mass="19403">MSAPLQKFLIVSAAMISVTAIPAVLTADNAFSSAAYARGGSDGSGGDDHGGGSGSGNSGGDDQGGRSGGDKSGNGDHGHRGGQDDSADDRGGQSGGDDDHGRKHGRDHAEDGKNGNQPRENRLRPGVVLSVSRESLAGLLNGSLVAVDQLGRRLEIELENEHGTNVVKAEVHRSDAVRKPGPITNVKVVAP</sequence>
<accession>C6B4M8</accession>
<dbReference type="AlphaFoldDB" id="C6B4M8"/>
<keyword evidence="3" id="KW-0614">Plasmid</keyword>
<protein>
    <submittedName>
        <fullName evidence="3">Uncharacterized protein</fullName>
    </submittedName>
</protein>
<dbReference type="EMBL" id="CP001623">
    <property type="protein sequence ID" value="ACS59036.1"/>
    <property type="molecule type" value="Genomic_DNA"/>
</dbReference>
<name>C6B4M8_RHILS</name>
<feature type="compositionally biased region" description="Basic and acidic residues" evidence="1">
    <location>
        <begin position="73"/>
        <end position="123"/>
    </location>
</feature>
<feature type="chain" id="PRO_5002962023" evidence="2">
    <location>
        <begin position="27"/>
        <end position="191"/>
    </location>
</feature>
<feature type="region of interest" description="Disordered" evidence="1">
    <location>
        <begin position="36"/>
        <end position="125"/>
    </location>
</feature>
<reference evidence="3 4" key="1">
    <citation type="journal article" date="2010" name="Stand. Genomic Sci.">
        <title>Complete genome sequence of Rhizobium leguminosarum bv. trifolii strain WSM1325, an effective microsymbiont of annual Mediterranean clovers.</title>
        <authorList>
            <person name="Reeve W."/>
            <person name="O'Hara G."/>
            <person name="Chain P."/>
            <person name="Ardley J."/>
            <person name="Brau L."/>
            <person name="Nandesena K."/>
            <person name="Tiwari R."/>
            <person name="Copeland A."/>
            <person name="Nolan M."/>
            <person name="Han C."/>
            <person name="Brettin T."/>
            <person name="Land M."/>
            <person name="Ovchinikova G."/>
            <person name="Ivanova N."/>
            <person name="Mavromatis K."/>
            <person name="Markowitz V."/>
            <person name="Kyrpides N."/>
            <person name="Melino V."/>
            <person name="Denton M."/>
            <person name="Yates R."/>
            <person name="Howieson J."/>
        </authorList>
    </citation>
    <scope>NUCLEOTIDE SEQUENCE [LARGE SCALE GENOMIC DNA]</scope>
    <source>
        <strain evidence="3 4">WSM1325</strain>
        <plasmid evidence="4">Plasmid pR132501</plasmid>
    </source>
</reference>
<dbReference type="OrthoDB" id="8404772at2"/>
<geneLocation type="plasmid" evidence="3 4">
    <name>pR132501</name>
</geneLocation>
<evidence type="ECO:0000313" key="4">
    <source>
        <dbReference type="Proteomes" id="UP000002256"/>
    </source>
</evidence>
<gene>
    <name evidence="3" type="ordered locus">Rleg_4807</name>
</gene>
<dbReference type="HOGENOM" id="CLU_1420435_0_0_5"/>
<dbReference type="Proteomes" id="UP000002256">
    <property type="component" value="Plasmid pR132501"/>
</dbReference>
<feature type="compositionally biased region" description="Gly residues" evidence="1">
    <location>
        <begin position="51"/>
        <end position="72"/>
    </location>
</feature>